<dbReference type="InterPro" id="IPR013805">
    <property type="entry name" value="GrpE_CC"/>
</dbReference>
<evidence type="ECO:0000313" key="7">
    <source>
        <dbReference type="EMBL" id="KAF3454031.1"/>
    </source>
</evidence>
<evidence type="ECO:0000256" key="2">
    <source>
        <dbReference type="ARBA" id="ARBA00009054"/>
    </source>
</evidence>
<dbReference type="PROSITE" id="PS01071">
    <property type="entry name" value="GRPE"/>
    <property type="match status" value="1"/>
</dbReference>
<dbReference type="GO" id="GO:0042803">
    <property type="term" value="F:protein homodimerization activity"/>
    <property type="evidence" value="ECO:0007669"/>
    <property type="project" value="InterPro"/>
</dbReference>
<dbReference type="GO" id="GO:0000774">
    <property type="term" value="F:adenyl-nucleotide exchange factor activity"/>
    <property type="evidence" value="ECO:0007669"/>
    <property type="project" value="InterPro"/>
</dbReference>
<dbReference type="SUPFAM" id="SSF51064">
    <property type="entry name" value="Head domain of nucleotide exchange factor GrpE"/>
    <property type="match status" value="1"/>
</dbReference>
<dbReference type="OrthoDB" id="201635at2759"/>
<evidence type="ECO:0000256" key="5">
    <source>
        <dbReference type="RuleBase" id="RU004478"/>
    </source>
</evidence>
<evidence type="ECO:0000256" key="6">
    <source>
        <dbReference type="SAM" id="MobiDB-lite"/>
    </source>
</evidence>
<dbReference type="PRINTS" id="PR00773">
    <property type="entry name" value="GRPEPROTEIN"/>
</dbReference>
<protein>
    <recommendedName>
        <fullName evidence="4">GrpE protein homolog</fullName>
    </recommendedName>
</protein>
<dbReference type="InterPro" id="IPR009012">
    <property type="entry name" value="GrpE_head"/>
</dbReference>
<evidence type="ECO:0000256" key="4">
    <source>
        <dbReference type="RuleBase" id="RU000640"/>
    </source>
</evidence>
<evidence type="ECO:0000256" key="1">
    <source>
        <dbReference type="ARBA" id="ARBA00004305"/>
    </source>
</evidence>
<dbReference type="AlphaFoldDB" id="A0A8K0HKA3"/>
<comment type="subcellular location">
    <subcellularLocation>
        <location evidence="1 4">Mitochondrion matrix</location>
    </subcellularLocation>
</comment>
<dbReference type="Gene3D" id="3.90.20.20">
    <property type="match status" value="1"/>
</dbReference>
<dbReference type="GO" id="GO:0030150">
    <property type="term" value="P:protein import into mitochondrial matrix"/>
    <property type="evidence" value="ECO:0007669"/>
    <property type="project" value="TreeGrafter"/>
</dbReference>
<accession>A0A8K0HKA3</accession>
<evidence type="ECO:0000313" key="8">
    <source>
        <dbReference type="Proteomes" id="UP000796880"/>
    </source>
</evidence>
<comment type="similarity">
    <text evidence="2 5">Belongs to the GrpE family.</text>
</comment>
<proteinExistence type="inferred from homology"/>
<dbReference type="GO" id="GO:0051087">
    <property type="term" value="F:protein-folding chaperone binding"/>
    <property type="evidence" value="ECO:0007669"/>
    <property type="project" value="InterPro"/>
</dbReference>
<dbReference type="GO" id="GO:0051082">
    <property type="term" value="F:unfolded protein binding"/>
    <property type="evidence" value="ECO:0007669"/>
    <property type="project" value="TreeGrafter"/>
</dbReference>
<evidence type="ECO:0000256" key="3">
    <source>
        <dbReference type="ARBA" id="ARBA00023186"/>
    </source>
</evidence>
<dbReference type="PANTHER" id="PTHR21237">
    <property type="entry name" value="GRPE PROTEIN"/>
    <property type="match status" value="1"/>
</dbReference>
<dbReference type="InterPro" id="IPR000740">
    <property type="entry name" value="GrpE"/>
</dbReference>
<sequence>MFINKVIARVSRTIPRTTLLLNSPKNHHSPLLANQFHPTVYDSLNKLVPFQVSLFHHHSMLMDKFRGISFSASYESSEKEHRSAVENIDVSANGEPVKTKTGVSDQSDNSGSDQSKGADQLKESGSISEPQSTMSPRSRRRDKVLRSYAEMENVMERTKREAENAKKFAIQNFSKSLLDVADNLGRASSVVKESFRRLMHPRTQLELCPLKTLLEGVEMTEKQLTEFGVEKFDPTNEPFDPHRHNAVFQVPDGSKDPGTVAVVLKSGYMLYDRVIRPAEVGVTRAMETEEDASK</sequence>
<dbReference type="GO" id="GO:0001405">
    <property type="term" value="C:PAM complex, Tim23 associated import motor"/>
    <property type="evidence" value="ECO:0007669"/>
    <property type="project" value="TreeGrafter"/>
</dbReference>
<feature type="compositionally biased region" description="Low complexity" evidence="6">
    <location>
        <begin position="104"/>
        <end position="115"/>
    </location>
</feature>
<dbReference type="PANTHER" id="PTHR21237:SF23">
    <property type="entry name" value="GRPE PROTEIN HOMOLOG, MITOCHONDRIAL"/>
    <property type="match status" value="1"/>
</dbReference>
<comment type="caution">
    <text evidence="7">The sequence shown here is derived from an EMBL/GenBank/DDBJ whole genome shotgun (WGS) entry which is preliminary data.</text>
</comment>
<dbReference type="Proteomes" id="UP000796880">
    <property type="component" value="Unassembled WGS sequence"/>
</dbReference>
<dbReference type="Gene3D" id="2.30.22.10">
    <property type="entry name" value="Head domain of nucleotide exchange factor GrpE"/>
    <property type="match status" value="1"/>
</dbReference>
<keyword evidence="8" id="KW-1185">Reference proteome</keyword>
<feature type="compositionally biased region" description="Polar residues" evidence="6">
    <location>
        <begin position="123"/>
        <end position="136"/>
    </location>
</feature>
<reference evidence="7" key="1">
    <citation type="submission" date="2020-03" db="EMBL/GenBank/DDBJ databases">
        <title>A high-quality chromosome-level genome assembly of a woody plant with both climbing and erect habits, Rhamnella rubrinervis.</title>
        <authorList>
            <person name="Lu Z."/>
            <person name="Yang Y."/>
            <person name="Zhu X."/>
            <person name="Sun Y."/>
        </authorList>
    </citation>
    <scope>NUCLEOTIDE SEQUENCE</scope>
    <source>
        <strain evidence="7">BYM</strain>
        <tissue evidence="7">Leaf</tissue>
    </source>
</reference>
<dbReference type="SUPFAM" id="SSF58014">
    <property type="entry name" value="Coiled-coil domain of nucleotide exchange factor GrpE"/>
    <property type="match status" value="1"/>
</dbReference>
<dbReference type="HAMAP" id="MF_01151">
    <property type="entry name" value="GrpE"/>
    <property type="match status" value="1"/>
</dbReference>
<dbReference type="EMBL" id="VOIH02000002">
    <property type="protein sequence ID" value="KAF3454031.1"/>
    <property type="molecule type" value="Genomic_DNA"/>
</dbReference>
<name>A0A8K0HKA3_9ROSA</name>
<gene>
    <name evidence="7" type="ORF">FNV43_RR04476</name>
</gene>
<keyword evidence="4" id="KW-0496">Mitochondrion</keyword>
<comment type="function">
    <text evidence="4">Essential component of the PAM complex, a complex required for the translocation of transit peptide-containing proteins from the inner membrane into the mitochondrial matrix in an ATP-dependent manner.</text>
</comment>
<dbReference type="CDD" id="cd00446">
    <property type="entry name" value="GrpE"/>
    <property type="match status" value="1"/>
</dbReference>
<dbReference type="Pfam" id="PF01025">
    <property type="entry name" value="GrpE"/>
    <property type="match status" value="1"/>
</dbReference>
<organism evidence="7 8">
    <name type="scientific">Rhamnella rubrinervis</name>
    <dbReference type="NCBI Taxonomy" id="2594499"/>
    <lineage>
        <taxon>Eukaryota</taxon>
        <taxon>Viridiplantae</taxon>
        <taxon>Streptophyta</taxon>
        <taxon>Embryophyta</taxon>
        <taxon>Tracheophyta</taxon>
        <taxon>Spermatophyta</taxon>
        <taxon>Magnoliopsida</taxon>
        <taxon>eudicotyledons</taxon>
        <taxon>Gunneridae</taxon>
        <taxon>Pentapetalae</taxon>
        <taxon>rosids</taxon>
        <taxon>fabids</taxon>
        <taxon>Rosales</taxon>
        <taxon>Rhamnaceae</taxon>
        <taxon>rhamnoid group</taxon>
        <taxon>Rhamneae</taxon>
        <taxon>Rhamnella</taxon>
    </lineage>
</organism>
<keyword evidence="3 4" id="KW-0143">Chaperone</keyword>
<dbReference type="FunFam" id="2.30.22.10:FF:000002">
    <property type="entry name" value="GrpE protein homolog"/>
    <property type="match status" value="1"/>
</dbReference>
<dbReference type="GO" id="GO:0006457">
    <property type="term" value="P:protein folding"/>
    <property type="evidence" value="ECO:0007669"/>
    <property type="project" value="InterPro"/>
</dbReference>
<feature type="region of interest" description="Disordered" evidence="6">
    <location>
        <begin position="81"/>
        <end position="143"/>
    </location>
</feature>